<keyword evidence="2" id="KW-1185">Reference proteome</keyword>
<gene>
    <name evidence="1" type="ORF">QAD02_001013</name>
</gene>
<reference evidence="1" key="1">
    <citation type="submission" date="2023-04" db="EMBL/GenBank/DDBJ databases">
        <title>A chromosome-level genome assembly of the parasitoid wasp Eretmocerus hayati.</title>
        <authorList>
            <person name="Zhong Y."/>
            <person name="Liu S."/>
            <person name="Liu Y."/>
        </authorList>
    </citation>
    <scope>NUCLEOTIDE SEQUENCE</scope>
    <source>
        <strain evidence="1">ZJU_SS_LIU_2023</strain>
    </source>
</reference>
<name>A0ACC2NHD1_9HYME</name>
<comment type="caution">
    <text evidence="1">The sequence shown here is derived from an EMBL/GenBank/DDBJ whole genome shotgun (WGS) entry which is preliminary data.</text>
</comment>
<dbReference type="EMBL" id="CM056743">
    <property type="protein sequence ID" value="KAJ8669754.1"/>
    <property type="molecule type" value="Genomic_DNA"/>
</dbReference>
<organism evidence="1 2">
    <name type="scientific">Eretmocerus hayati</name>
    <dbReference type="NCBI Taxonomy" id="131215"/>
    <lineage>
        <taxon>Eukaryota</taxon>
        <taxon>Metazoa</taxon>
        <taxon>Ecdysozoa</taxon>
        <taxon>Arthropoda</taxon>
        <taxon>Hexapoda</taxon>
        <taxon>Insecta</taxon>
        <taxon>Pterygota</taxon>
        <taxon>Neoptera</taxon>
        <taxon>Endopterygota</taxon>
        <taxon>Hymenoptera</taxon>
        <taxon>Apocrita</taxon>
        <taxon>Proctotrupomorpha</taxon>
        <taxon>Chalcidoidea</taxon>
        <taxon>Aphelinidae</taxon>
        <taxon>Aphelininae</taxon>
        <taxon>Eretmocerus</taxon>
    </lineage>
</organism>
<evidence type="ECO:0000313" key="2">
    <source>
        <dbReference type="Proteomes" id="UP001239111"/>
    </source>
</evidence>
<protein>
    <submittedName>
        <fullName evidence="1">Uncharacterized protein</fullName>
    </submittedName>
</protein>
<proteinExistence type="predicted"/>
<sequence length="154" mass="18111">MSEVFNDSQSDASNEPRRRKRVCFKDYCDDVVQRFIDKKFIRMFRSPRDIVNKLIKDLAESEYFEAEDCGGLPKIPPHHQIYCFVYFVGHQIATHEQAADRFDLPTDTIFNMVTRVANFIGTYAPHLIQWPSEEESRETQEYYEPGTAFLKSKD</sequence>
<dbReference type="Proteomes" id="UP001239111">
    <property type="component" value="Chromosome 3"/>
</dbReference>
<accession>A0ACC2NHD1</accession>
<evidence type="ECO:0000313" key="1">
    <source>
        <dbReference type="EMBL" id="KAJ8669754.1"/>
    </source>
</evidence>